<comment type="caution">
    <text evidence="1">The sequence shown here is derived from an EMBL/GenBank/DDBJ whole genome shotgun (WGS) entry which is preliminary data.</text>
</comment>
<gene>
    <name evidence="1" type="ORF">S01H1_85604</name>
</gene>
<feature type="non-terminal residue" evidence="1">
    <location>
        <position position="79"/>
    </location>
</feature>
<name>X0Y3Y9_9ZZZZ</name>
<feature type="non-terminal residue" evidence="1">
    <location>
        <position position="1"/>
    </location>
</feature>
<dbReference type="AlphaFoldDB" id="X0Y3Y9"/>
<dbReference type="EMBL" id="BARS01058863">
    <property type="protein sequence ID" value="GAG42037.1"/>
    <property type="molecule type" value="Genomic_DNA"/>
</dbReference>
<protein>
    <submittedName>
        <fullName evidence="1">Uncharacterized protein</fullName>
    </submittedName>
</protein>
<sequence length="79" mass="9590">LYHIVDTHKYNTLLDNLSHWCTDTLVLYTWWRRPSKPYTKTYQQHHPPPSDLPHHTLKRFYPQLDHAGLYIFMRKSGNV</sequence>
<evidence type="ECO:0000313" key="1">
    <source>
        <dbReference type="EMBL" id="GAG42037.1"/>
    </source>
</evidence>
<proteinExistence type="predicted"/>
<reference evidence="1" key="1">
    <citation type="journal article" date="2014" name="Front. Microbiol.">
        <title>High frequency of phylogenetically diverse reductive dehalogenase-homologous genes in deep subseafloor sedimentary metagenomes.</title>
        <authorList>
            <person name="Kawai M."/>
            <person name="Futagami T."/>
            <person name="Toyoda A."/>
            <person name="Takaki Y."/>
            <person name="Nishi S."/>
            <person name="Hori S."/>
            <person name="Arai W."/>
            <person name="Tsubouchi T."/>
            <person name="Morono Y."/>
            <person name="Uchiyama I."/>
            <person name="Ito T."/>
            <person name="Fujiyama A."/>
            <person name="Inagaki F."/>
            <person name="Takami H."/>
        </authorList>
    </citation>
    <scope>NUCLEOTIDE SEQUENCE</scope>
    <source>
        <strain evidence="1">Expedition CK06-06</strain>
    </source>
</reference>
<organism evidence="1">
    <name type="scientific">marine sediment metagenome</name>
    <dbReference type="NCBI Taxonomy" id="412755"/>
    <lineage>
        <taxon>unclassified sequences</taxon>
        <taxon>metagenomes</taxon>
        <taxon>ecological metagenomes</taxon>
    </lineage>
</organism>
<accession>X0Y3Y9</accession>